<sequence length="73" mass="7964">MAFLIIVELNSIATLSSLFVYRKLNLAILNICPEIVGPKLLGMKISGQRKELVSIGGEKSCQKNYLTAPAVSR</sequence>
<dbReference type="Proteomes" id="UP000230779">
    <property type="component" value="Unassembled WGS sequence"/>
</dbReference>
<gene>
    <name evidence="1" type="ORF">COY66_01745</name>
</gene>
<organism evidence="1 2">
    <name type="scientific">Candidatus Kerfeldbacteria bacterium CG_4_10_14_0_8_um_filter_42_10</name>
    <dbReference type="NCBI Taxonomy" id="2014248"/>
    <lineage>
        <taxon>Bacteria</taxon>
        <taxon>Candidatus Kerfeldiibacteriota</taxon>
    </lineage>
</organism>
<protein>
    <submittedName>
        <fullName evidence="1">Uncharacterized protein</fullName>
    </submittedName>
</protein>
<accession>A0A2M7RJX2</accession>
<proteinExistence type="predicted"/>
<dbReference type="AlphaFoldDB" id="A0A2M7RJX2"/>
<dbReference type="EMBL" id="PFMD01000021">
    <property type="protein sequence ID" value="PIY97040.1"/>
    <property type="molecule type" value="Genomic_DNA"/>
</dbReference>
<reference evidence="1 2" key="1">
    <citation type="submission" date="2017-09" db="EMBL/GenBank/DDBJ databases">
        <title>Depth-based differentiation of microbial function through sediment-hosted aquifers and enrichment of novel symbionts in the deep terrestrial subsurface.</title>
        <authorList>
            <person name="Probst A.J."/>
            <person name="Ladd B."/>
            <person name="Jarett J.K."/>
            <person name="Geller-Mcgrath D.E."/>
            <person name="Sieber C.M."/>
            <person name="Emerson J.B."/>
            <person name="Anantharaman K."/>
            <person name="Thomas B.C."/>
            <person name="Malmstrom R."/>
            <person name="Stieglmeier M."/>
            <person name="Klingl A."/>
            <person name="Woyke T."/>
            <person name="Ryan C.M."/>
            <person name="Banfield J.F."/>
        </authorList>
    </citation>
    <scope>NUCLEOTIDE SEQUENCE [LARGE SCALE GENOMIC DNA]</scope>
    <source>
        <strain evidence="1">CG_4_10_14_0_8_um_filter_42_10</strain>
    </source>
</reference>
<evidence type="ECO:0000313" key="1">
    <source>
        <dbReference type="EMBL" id="PIY97040.1"/>
    </source>
</evidence>
<name>A0A2M7RJX2_9BACT</name>
<evidence type="ECO:0000313" key="2">
    <source>
        <dbReference type="Proteomes" id="UP000230779"/>
    </source>
</evidence>
<comment type="caution">
    <text evidence="1">The sequence shown here is derived from an EMBL/GenBank/DDBJ whole genome shotgun (WGS) entry which is preliminary data.</text>
</comment>